<name>A0A948RVB9_UNCEI</name>
<organism evidence="2 3">
    <name type="scientific">Eiseniibacteriota bacterium</name>
    <dbReference type="NCBI Taxonomy" id="2212470"/>
    <lineage>
        <taxon>Bacteria</taxon>
        <taxon>Candidatus Eiseniibacteriota</taxon>
    </lineage>
</organism>
<evidence type="ECO:0000256" key="1">
    <source>
        <dbReference type="SAM" id="Phobius"/>
    </source>
</evidence>
<dbReference type="AlphaFoldDB" id="A0A948RVB9"/>
<sequence>MIKINSPHRPCGYALERPPTMAGPNLTCLGYKPSVAVPELATMAGMDHDVIPKAKIQKSHERQSAKLFGQQGKISTFAVCALSFLAVIAIAYFLIFYRDGIQETNQASQETIAEDNATEKAAQIKEAIPLTTKASEKTSQCLSKLIFSWEADEFKKHREFQQTPKAFSAYFKGSYEKPKEFINGAIIGTDNFSIVSTKYNFQSHELTILLCIESIMIGNERDYGKPSEGNRVLMTGLEIPMDSTRAEGISQAIKAGNMGVWLVFTVRKYNIDERSLSGTEARIPYYYVTIIPNVLEYEFR</sequence>
<protein>
    <submittedName>
        <fullName evidence="2">Uncharacterized protein</fullName>
    </submittedName>
</protein>
<dbReference type="Proteomes" id="UP000777784">
    <property type="component" value="Unassembled WGS sequence"/>
</dbReference>
<accession>A0A948RVB9</accession>
<keyword evidence="1" id="KW-0812">Transmembrane</keyword>
<feature type="transmembrane region" description="Helical" evidence="1">
    <location>
        <begin position="74"/>
        <end position="97"/>
    </location>
</feature>
<evidence type="ECO:0000313" key="2">
    <source>
        <dbReference type="EMBL" id="MBU2690238.1"/>
    </source>
</evidence>
<reference evidence="2" key="1">
    <citation type="submission" date="2021-05" db="EMBL/GenBank/DDBJ databases">
        <title>Energy efficiency and biological interactions define the core microbiome of deep oligotrophic groundwater.</title>
        <authorList>
            <person name="Mehrshad M."/>
            <person name="Lopez-Fernandez M."/>
            <person name="Bell E."/>
            <person name="Bernier-Latmani R."/>
            <person name="Bertilsson S."/>
            <person name="Dopson M."/>
        </authorList>
    </citation>
    <scope>NUCLEOTIDE SEQUENCE</scope>
    <source>
        <strain evidence="2">Modern_marine.mb.64</strain>
    </source>
</reference>
<keyword evidence="1" id="KW-1133">Transmembrane helix</keyword>
<gene>
    <name evidence="2" type="ORF">KJ970_04860</name>
</gene>
<keyword evidence="1" id="KW-0472">Membrane</keyword>
<comment type="caution">
    <text evidence="2">The sequence shown here is derived from an EMBL/GenBank/DDBJ whole genome shotgun (WGS) entry which is preliminary data.</text>
</comment>
<proteinExistence type="predicted"/>
<evidence type="ECO:0000313" key="3">
    <source>
        <dbReference type="Proteomes" id="UP000777784"/>
    </source>
</evidence>
<dbReference type="EMBL" id="JAHJDP010000027">
    <property type="protein sequence ID" value="MBU2690238.1"/>
    <property type="molecule type" value="Genomic_DNA"/>
</dbReference>